<organism evidence="1 2">
    <name type="scientific">Azospirillum oleiclasticum</name>
    <dbReference type="NCBI Taxonomy" id="2735135"/>
    <lineage>
        <taxon>Bacteria</taxon>
        <taxon>Pseudomonadati</taxon>
        <taxon>Pseudomonadota</taxon>
        <taxon>Alphaproteobacteria</taxon>
        <taxon>Rhodospirillales</taxon>
        <taxon>Azospirillaceae</taxon>
        <taxon>Azospirillum</taxon>
    </lineage>
</organism>
<comment type="caution">
    <text evidence="1">The sequence shown here is derived from an EMBL/GenBank/DDBJ whole genome shotgun (WGS) entry which is preliminary data.</text>
</comment>
<sequence length="79" mass="8769">MLANDVVELELDEDDVVVVVVEPLTAEIDMAASGMRPPVRGMRSFRGHHRMLVELGPLSAPYRFKPLHGGAPESWRGIF</sequence>
<gene>
    <name evidence="1" type="ORF">HND93_25320</name>
</gene>
<dbReference type="EMBL" id="JABFDB010000023">
    <property type="protein sequence ID" value="NYZ23042.1"/>
    <property type="molecule type" value="Genomic_DNA"/>
</dbReference>
<proteinExistence type="predicted"/>
<dbReference type="RefSeq" id="WP_180284693.1">
    <property type="nucleotide sequence ID" value="NZ_JABFDB010000023.1"/>
</dbReference>
<protein>
    <submittedName>
        <fullName evidence="1">Uncharacterized protein</fullName>
    </submittedName>
</protein>
<keyword evidence="2" id="KW-1185">Reference proteome</keyword>
<evidence type="ECO:0000313" key="1">
    <source>
        <dbReference type="EMBL" id="NYZ23042.1"/>
    </source>
</evidence>
<name>A0ABX2TFC5_9PROT</name>
<evidence type="ECO:0000313" key="2">
    <source>
        <dbReference type="Proteomes" id="UP000584642"/>
    </source>
</evidence>
<reference evidence="1 2" key="1">
    <citation type="submission" date="2020-05" db="EMBL/GenBank/DDBJ databases">
        <title>Azospirillum oleiclasticum sp. nov, a nitrogen-fixing and heavy crude oil-emulsifying bacterium isolated from the crude oil of Yumen Oilfield.</title>
        <authorList>
            <person name="Wu D."/>
            <person name="Cai M."/>
            <person name="Zhang X."/>
        </authorList>
    </citation>
    <scope>NUCLEOTIDE SEQUENCE [LARGE SCALE GENOMIC DNA]</scope>
    <source>
        <strain evidence="1 2">ROY-1-1-2</strain>
    </source>
</reference>
<accession>A0ABX2TFC5</accession>
<dbReference type="Proteomes" id="UP000584642">
    <property type="component" value="Unassembled WGS sequence"/>
</dbReference>